<evidence type="ECO:0000256" key="14">
    <source>
        <dbReference type="ARBA" id="ARBA00023201"/>
    </source>
</evidence>
<evidence type="ECO:0000256" key="13">
    <source>
        <dbReference type="ARBA" id="ARBA00023180"/>
    </source>
</evidence>
<keyword evidence="13" id="KW-0325">Glycoprotein</keyword>
<evidence type="ECO:0000256" key="12">
    <source>
        <dbReference type="ARBA" id="ARBA00023157"/>
    </source>
</evidence>
<dbReference type="GeneID" id="20215246"/>
<sequence>MAQEGVGYVNPNSSGPQGGSRLRRIGKSICNTEKGEFLGRTCSSWVKIGIFYTVFYACLAGFFALMLIGFFATLDERAPTQQRMYSLIKGNPGMGFRPMPNVESTLIKFSKEDNNTYQPYINNLNNFLKVYKAQNFSLEDCPKDFQKDLTICQVNMSMFGPCTEDNNYGYDEGLPCVLLKINRVYDWLPKPFSANETGLTGDEKNRFEQFISPIRKNIPLSSNHITVSCEGENEADEDNIINVEFYPPSGFPYRFYPYMNQPGYLSPIVFARFNVTQGALVQVWCKLWAKNIKHHKNDKAGSTHFELFVDK</sequence>
<dbReference type="EMBL" id="AMQM01003521">
    <property type="status" value="NOT_ANNOTATED_CDS"/>
    <property type="molecule type" value="Genomic_DNA"/>
</dbReference>
<keyword evidence="4" id="KW-0813">Transport</keyword>
<evidence type="ECO:0000256" key="7">
    <source>
        <dbReference type="ARBA" id="ARBA00022968"/>
    </source>
</evidence>
<dbReference type="Pfam" id="PF00287">
    <property type="entry name" value="Na_K-ATPase"/>
    <property type="match status" value="1"/>
</dbReference>
<keyword evidence="12" id="KW-1015">Disulfide bond</keyword>
<dbReference type="HOGENOM" id="CLU_057702_0_0_1"/>
<dbReference type="OrthoDB" id="5912413at2759"/>
<evidence type="ECO:0000256" key="11">
    <source>
        <dbReference type="ARBA" id="ARBA00023136"/>
    </source>
</evidence>
<evidence type="ECO:0000313" key="19">
    <source>
        <dbReference type="EnsemblMetazoa" id="HelroP76092"/>
    </source>
</evidence>
<dbReference type="RefSeq" id="XP_009014385.1">
    <property type="nucleotide sequence ID" value="XM_009016137.1"/>
</dbReference>
<dbReference type="PANTHER" id="PTHR11523">
    <property type="entry name" value="SODIUM/POTASSIUM-DEPENDENT ATPASE BETA SUBUNIT"/>
    <property type="match status" value="1"/>
</dbReference>
<keyword evidence="8 17" id="KW-1133">Transmembrane helix</keyword>
<dbReference type="eggNOG" id="KOG3927">
    <property type="taxonomic scope" value="Eukaryota"/>
</dbReference>
<keyword evidence="14" id="KW-0739">Sodium transport</keyword>
<dbReference type="FunFam" id="2.60.40.1660:FF:000004">
    <property type="entry name" value="sodium/potassium-transporting ATPase subunit beta-2"/>
    <property type="match status" value="1"/>
</dbReference>
<keyword evidence="20" id="KW-1185">Reference proteome</keyword>
<evidence type="ECO:0008006" key="21">
    <source>
        <dbReference type="Google" id="ProtNLM"/>
    </source>
</evidence>
<feature type="region of interest" description="Disordered" evidence="16">
    <location>
        <begin position="1"/>
        <end position="21"/>
    </location>
</feature>
<evidence type="ECO:0000256" key="9">
    <source>
        <dbReference type="ARBA" id="ARBA00023053"/>
    </source>
</evidence>
<keyword evidence="11 17" id="KW-0472">Membrane</keyword>
<dbReference type="InterPro" id="IPR038702">
    <property type="entry name" value="Na/K_ATPase_sub_beta_sf"/>
</dbReference>
<evidence type="ECO:0000256" key="4">
    <source>
        <dbReference type="ARBA" id="ARBA00022448"/>
    </source>
</evidence>
<dbReference type="CTD" id="20215246"/>
<accession>T1G2E8</accession>
<evidence type="ECO:0000256" key="6">
    <source>
        <dbReference type="ARBA" id="ARBA00022692"/>
    </source>
</evidence>
<dbReference type="OMA" id="DHIPTYQ"/>
<dbReference type="EnsemblMetazoa" id="HelroT76092">
    <property type="protein sequence ID" value="HelroP76092"/>
    <property type="gene ID" value="HelroG76092"/>
</dbReference>
<evidence type="ECO:0000256" key="3">
    <source>
        <dbReference type="ARBA" id="ARBA00005876"/>
    </source>
</evidence>
<dbReference type="GO" id="GO:0006883">
    <property type="term" value="P:intracellular sodium ion homeostasis"/>
    <property type="evidence" value="ECO:0000318"/>
    <property type="project" value="GO_Central"/>
</dbReference>
<dbReference type="Gene3D" id="2.60.40.1660">
    <property type="entry name" value="Na, k-atpase alpha subunit"/>
    <property type="match status" value="1"/>
</dbReference>
<evidence type="ECO:0000256" key="8">
    <source>
        <dbReference type="ARBA" id="ARBA00022989"/>
    </source>
</evidence>
<evidence type="ECO:0000256" key="10">
    <source>
        <dbReference type="ARBA" id="ARBA00023065"/>
    </source>
</evidence>
<dbReference type="Proteomes" id="UP000015101">
    <property type="component" value="Unassembled WGS sequence"/>
</dbReference>
<dbReference type="STRING" id="6412.T1G2E8"/>
<dbReference type="GO" id="GO:0001671">
    <property type="term" value="F:ATPase activator activity"/>
    <property type="evidence" value="ECO:0000318"/>
    <property type="project" value="GO_Central"/>
</dbReference>
<evidence type="ECO:0000256" key="1">
    <source>
        <dbReference type="ARBA" id="ARBA00004162"/>
    </source>
</evidence>
<reference evidence="18 20" key="2">
    <citation type="journal article" date="2013" name="Nature">
        <title>Insights into bilaterian evolution from three spiralian genomes.</title>
        <authorList>
            <person name="Simakov O."/>
            <person name="Marletaz F."/>
            <person name="Cho S.J."/>
            <person name="Edsinger-Gonzales E."/>
            <person name="Havlak P."/>
            <person name="Hellsten U."/>
            <person name="Kuo D.H."/>
            <person name="Larsson T."/>
            <person name="Lv J."/>
            <person name="Arendt D."/>
            <person name="Savage R."/>
            <person name="Osoegawa K."/>
            <person name="de Jong P."/>
            <person name="Grimwood J."/>
            <person name="Chapman J.A."/>
            <person name="Shapiro H."/>
            <person name="Aerts A."/>
            <person name="Otillar R.P."/>
            <person name="Terry A.Y."/>
            <person name="Boore J.L."/>
            <person name="Grigoriev I.V."/>
            <person name="Lindberg D.R."/>
            <person name="Seaver E.C."/>
            <person name="Weisblat D.A."/>
            <person name="Putnam N.H."/>
            <person name="Rokhsar D.S."/>
        </authorList>
    </citation>
    <scope>NUCLEOTIDE SEQUENCE</scope>
</reference>
<evidence type="ECO:0000256" key="2">
    <source>
        <dbReference type="ARBA" id="ARBA00004606"/>
    </source>
</evidence>
<evidence type="ECO:0000256" key="16">
    <source>
        <dbReference type="SAM" id="MobiDB-lite"/>
    </source>
</evidence>
<keyword evidence="9" id="KW-0915">Sodium</keyword>
<keyword evidence="10" id="KW-0406">Ion transport</keyword>
<name>T1G2E8_HELRO</name>
<keyword evidence="5" id="KW-1003">Cell membrane</keyword>
<keyword evidence="6 17" id="KW-0812">Transmembrane</keyword>
<reference evidence="19" key="3">
    <citation type="submission" date="2015-06" db="UniProtKB">
        <authorList>
            <consortium name="EnsemblMetazoa"/>
        </authorList>
    </citation>
    <scope>IDENTIFICATION</scope>
</reference>
<dbReference type="GO" id="GO:0030007">
    <property type="term" value="P:intracellular potassium ion homeostasis"/>
    <property type="evidence" value="ECO:0000318"/>
    <property type="project" value="GO_Central"/>
</dbReference>
<evidence type="ECO:0000256" key="5">
    <source>
        <dbReference type="ARBA" id="ARBA00022475"/>
    </source>
</evidence>
<feature type="transmembrane region" description="Helical" evidence="17">
    <location>
        <begin position="50"/>
        <end position="74"/>
    </location>
</feature>
<comment type="similarity">
    <text evidence="3">Belongs to the X(+)/potassium ATPases subunit beta family.</text>
</comment>
<dbReference type="FunCoup" id="T1G2E8">
    <property type="interactions" value="264"/>
</dbReference>
<protein>
    <recommendedName>
        <fullName evidence="21">Sodium/potassium-transporting ATPase subunit beta</fullName>
    </recommendedName>
</protein>
<proteinExistence type="inferred from homology"/>
<comment type="function">
    <text evidence="15">This is the non-catalytic component of the active enzyme, which catalyzes the hydrolysis of ATP coupled with the exchange of Na(+) and K(+) ions across the plasma membrane. The beta subunit regulates, through assembly of alpha/beta heterodimers, the number of sodium pumps transported to the plasma membrane.</text>
</comment>
<evidence type="ECO:0000256" key="15">
    <source>
        <dbReference type="ARBA" id="ARBA00025540"/>
    </source>
</evidence>
<gene>
    <name evidence="19" type="primary">20215246</name>
    <name evidence="18" type="ORF">HELRODRAFT_76092</name>
</gene>
<evidence type="ECO:0000313" key="20">
    <source>
        <dbReference type="Proteomes" id="UP000015101"/>
    </source>
</evidence>
<dbReference type="InterPro" id="IPR000402">
    <property type="entry name" value="Na/K_ATPase_sub_beta"/>
</dbReference>
<dbReference type="GO" id="GO:0005890">
    <property type="term" value="C:sodium:potassium-exchanging ATPase complex"/>
    <property type="evidence" value="ECO:0000318"/>
    <property type="project" value="GO_Central"/>
</dbReference>
<organism evidence="19 20">
    <name type="scientific">Helobdella robusta</name>
    <name type="common">Californian leech</name>
    <dbReference type="NCBI Taxonomy" id="6412"/>
    <lineage>
        <taxon>Eukaryota</taxon>
        <taxon>Metazoa</taxon>
        <taxon>Spiralia</taxon>
        <taxon>Lophotrochozoa</taxon>
        <taxon>Annelida</taxon>
        <taxon>Clitellata</taxon>
        <taxon>Hirudinea</taxon>
        <taxon>Rhynchobdellida</taxon>
        <taxon>Glossiphoniidae</taxon>
        <taxon>Helobdella</taxon>
    </lineage>
</organism>
<dbReference type="AlphaFoldDB" id="T1G2E8"/>
<comment type="subcellular location">
    <subcellularLocation>
        <location evidence="1">Cell membrane</location>
        <topology evidence="1">Single-pass membrane protein</topology>
    </subcellularLocation>
    <subcellularLocation>
        <location evidence="2">Membrane</location>
        <topology evidence="2">Single-pass type II membrane protein</topology>
    </subcellularLocation>
</comment>
<evidence type="ECO:0000256" key="17">
    <source>
        <dbReference type="SAM" id="Phobius"/>
    </source>
</evidence>
<keyword evidence="7" id="KW-0735">Signal-anchor</keyword>
<dbReference type="KEGG" id="hro:HELRODRAFT_76092"/>
<dbReference type="GO" id="GO:0036376">
    <property type="term" value="P:sodium ion export across plasma membrane"/>
    <property type="evidence" value="ECO:0000318"/>
    <property type="project" value="GO_Central"/>
</dbReference>
<reference evidence="20" key="1">
    <citation type="submission" date="2012-12" db="EMBL/GenBank/DDBJ databases">
        <authorList>
            <person name="Hellsten U."/>
            <person name="Grimwood J."/>
            <person name="Chapman J.A."/>
            <person name="Shapiro H."/>
            <person name="Aerts A."/>
            <person name="Otillar R.P."/>
            <person name="Terry A.Y."/>
            <person name="Boore J.L."/>
            <person name="Simakov O."/>
            <person name="Marletaz F."/>
            <person name="Cho S.-J."/>
            <person name="Edsinger-Gonzales E."/>
            <person name="Havlak P."/>
            <person name="Kuo D.-H."/>
            <person name="Larsson T."/>
            <person name="Lv J."/>
            <person name="Arendt D."/>
            <person name="Savage R."/>
            <person name="Osoegawa K."/>
            <person name="de Jong P."/>
            <person name="Lindberg D.R."/>
            <person name="Seaver E.C."/>
            <person name="Weisblat D.A."/>
            <person name="Putnam N.H."/>
            <person name="Grigoriev I.V."/>
            <person name="Rokhsar D.S."/>
        </authorList>
    </citation>
    <scope>NUCLEOTIDE SEQUENCE</scope>
</reference>
<dbReference type="PANTHER" id="PTHR11523:SF28">
    <property type="entry name" value="NA_K-ATPASE BETA SUBUNIT ISOFORM 4-RELATED"/>
    <property type="match status" value="1"/>
</dbReference>
<dbReference type="EMBL" id="KB096183">
    <property type="protein sequence ID" value="ESO07774.1"/>
    <property type="molecule type" value="Genomic_DNA"/>
</dbReference>
<dbReference type="InParanoid" id="T1G2E8"/>
<evidence type="ECO:0000313" key="18">
    <source>
        <dbReference type="EMBL" id="ESO07774.1"/>
    </source>
</evidence>
<dbReference type="GO" id="GO:1990573">
    <property type="term" value="P:potassium ion import across plasma membrane"/>
    <property type="evidence" value="ECO:0000318"/>
    <property type="project" value="GO_Central"/>
</dbReference>